<keyword evidence="2" id="KW-1185">Reference proteome</keyword>
<dbReference type="RefSeq" id="WP_089956994.1">
    <property type="nucleotide sequence ID" value="NZ_FOFR01000017.1"/>
</dbReference>
<organism evidence="1 2">
    <name type="scientific">Lentzea xinjiangensis</name>
    <dbReference type="NCBI Taxonomy" id="402600"/>
    <lineage>
        <taxon>Bacteria</taxon>
        <taxon>Bacillati</taxon>
        <taxon>Actinomycetota</taxon>
        <taxon>Actinomycetes</taxon>
        <taxon>Pseudonocardiales</taxon>
        <taxon>Pseudonocardiaceae</taxon>
        <taxon>Lentzea</taxon>
    </lineage>
</organism>
<protein>
    <recommendedName>
        <fullName evidence="3">DUF1963 domain-containing protein</fullName>
    </recommendedName>
</protein>
<dbReference type="AlphaFoldDB" id="A0A1H9T2I1"/>
<dbReference type="InterPro" id="IPR035948">
    <property type="entry name" value="YwqG-like_sf"/>
</dbReference>
<sequence length="300" mass="34187">MDRYEQFRSAAVDRGIPEDEIGKFAELIRFGVWTWLSTGEGEVVGQVGGLPRLPVGVEWPGGSFPLPFIGSVDCAALPRAEGFGLPEDGSLLFFLHHEEDIEEYPTTDYSRVLYVPAGTETEEAAPPPGHDSRSTYMDETIPFLIPEHWIVARVRPELPEWIEDRDVQFATADVKELFGSLKHLDELCEVVEQLWPEERPNHHSTLQLGGYCRNIGSGHSPHSQMAGVHAQGQRRANPEMSQDEWRRLEHEEEERLVRQWVPLAQFSTESEFYYGCFLIDEDDLAAKRFDKIHSCTMFTE</sequence>
<dbReference type="Gene3D" id="2.30.320.10">
    <property type="entry name" value="YwqG-like"/>
    <property type="match status" value="1"/>
</dbReference>
<dbReference type="EMBL" id="FOFR01000017">
    <property type="protein sequence ID" value="SER90929.1"/>
    <property type="molecule type" value="Genomic_DNA"/>
</dbReference>
<evidence type="ECO:0000313" key="2">
    <source>
        <dbReference type="Proteomes" id="UP000199352"/>
    </source>
</evidence>
<accession>A0A1H9T2I1</accession>
<dbReference type="Proteomes" id="UP000199352">
    <property type="component" value="Unassembled WGS sequence"/>
</dbReference>
<dbReference type="Pfam" id="PF09234">
    <property type="entry name" value="DUF1963"/>
    <property type="match status" value="1"/>
</dbReference>
<dbReference type="STRING" id="402600.SAMN05216188_11793"/>
<dbReference type="InterPro" id="IPR015315">
    <property type="entry name" value="DUF1963"/>
</dbReference>
<evidence type="ECO:0000313" key="1">
    <source>
        <dbReference type="EMBL" id="SER90929.1"/>
    </source>
</evidence>
<gene>
    <name evidence="1" type="ORF">SAMN05216188_11793</name>
</gene>
<proteinExistence type="predicted"/>
<dbReference type="OrthoDB" id="4775619at2"/>
<name>A0A1H9T2I1_9PSEU</name>
<dbReference type="SUPFAM" id="SSF103032">
    <property type="entry name" value="Hypothetical protein YwqG"/>
    <property type="match status" value="1"/>
</dbReference>
<evidence type="ECO:0008006" key="3">
    <source>
        <dbReference type="Google" id="ProtNLM"/>
    </source>
</evidence>
<reference evidence="2" key="1">
    <citation type="submission" date="2016-10" db="EMBL/GenBank/DDBJ databases">
        <authorList>
            <person name="Varghese N."/>
            <person name="Submissions S."/>
        </authorList>
    </citation>
    <scope>NUCLEOTIDE SEQUENCE [LARGE SCALE GENOMIC DNA]</scope>
    <source>
        <strain evidence="2">CGMCC 4.3525</strain>
    </source>
</reference>